<name>A0AA88Q7N5_9TELE</name>
<evidence type="ECO:0000256" key="9">
    <source>
        <dbReference type="ARBA" id="ARBA00022737"/>
    </source>
</evidence>
<proteinExistence type="inferred from homology"/>
<feature type="region of interest" description="Disordered" evidence="15">
    <location>
        <begin position="780"/>
        <end position="863"/>
    </location>
</feature>
<dbReference type="InterPro" id="IPR004279">
    <property type="entry name" value="Perilipin"/>
</dbReference>
<organism evidence="18 19">
    <name type="scientific">Cirrhinus molitorella</name>
    <name type="common">mud carp</name>
    <dbReference type="NCBI Taxonomy" id="172907"/>
    <lineage>
        <taxon>Eukaryota</taxon>
        <taxon>Metazoa</taxon>
        <taxon>Chordata</taxon>
        <taxon>Craniata</taxon>
        <taxon>Vertebrata</taxon>
        <taxon>Euteleostomi</taxon>
        <taxon>Actinopterygii</taxon>
        <taxon>Neopterygii</taxon>
        <taxon>Teleostei</taxon>
        <taxon>Ostariophysi</taxon>
        <taxon>Cypriniformes</taxon>
        <taxon>Cyprinidae</taxon>
        <taxon>Labeoninae</taxon>
        <taxon>Labeonini</taxon>
        <taxon>Cirrhinus</taxon>
    </lineage>
</organism>
<evidence type="ECO:0000256" key="5">
    <source>
        <dbReference type="ARBA" id="ARBA00022553"/>
    </source>
</evidence>
<evidence type="ECO:0000256" key="3">
    <source>
        <dbReference type="ARBA" id="ARBA00006311"/>
    </source>
</evidence>
<evidence type="ECO:0000313" key="19">
    <source>
        <dbReference type="Proteomes" id="UP001187343"/>
    </source>
</evidence>
<dbReference type="InterPro" id="IPR035892">
    <property type="entry name" value="C2_domain_sf"/>
</dbReference>
<dbReference type="GO" id="GO:0005509">
    <property type="term" value="F:calcium ion binding"/>
    <property type="evidence" value="ECO:0007669"/>
    <property type="project" value="TreeGrafter"/>
</dbReference>
<keyword evidence="19" id="KW-1185">Reference proteome</keyword>
<feature type="compositionally biased region" description="Low complexity" evidence="15">
    <location>
        <begin position="160"/>
        <end position="178"/>
    </location>
</feature>
<dbReference type="GO" id="GO:0048791">
    <property type="term" value="P:calcium ion-regulated exocytosis of neurotransmitter"/>
    <property type="evidence" value="ECO:0007669"/>
    <property type="project" value="TreeGrafter"/>
</dbReference>
<dbReference type="AlphaFoldDB" id="A0AA88Q7N5"/>
<dbReference type="Proteomes" id="UP001187343">
    <property type="component" value="Unassembled WGS sequence"/>
</dbReference>
<feature type="compositionally biased region" description="Polar residues" evidence="15">
    <location>
        <begin position="789"/>
        <end position="798"/>
    </location>
</feature>
<feature type="domain" description="C2" evidence="17">
    <location>
        <begin position="187"/>
        <end position="309"/>
    </location>
</feature>
<dbReference type="GO" id="GO:1903531">
    <property type="term" value="P:negative regulation of secretion by cell"/>
    <property type="evidence" value="ECO:0007669"/>
    <property type="project" value="UniProtKB-ARBA"/>
</dbReference>
<evidence type="ECO:0000256" key="16">
    <source>
        <dbReference type="SAM" id="Phobius"/>
    </source>
</evidence>
<feature type="region of interest" description="Disordered" evidence="15">
    <location>
        <begin position="160"/>
        <end position="185"/>
    </location>
</feature>
<comment type="subcellular location">
    <subcellularLocation>
        <location evidence="1">Cytoplasmic vesicle membrane</location>
    </subcellularLocation>
    <subcellularLocation>
        <location evidence="14">Endomembrane system</location>
        <topology evidence="14">Single-pass membrane protein</topology>
    </subcellularLocation>
    <subcellularLocation>
        <location evidence="2">Lipid droplet</location>
    </subcellularLocation>
</comment>
<keyword evidence="9" id="KW-0677">Repeat</keyword>
<keyword evidence="10" id="KW-0106">Calcium</keyword>
<dbReference type="InterPro" id="IPR001565">
    <property type="entry name" value="Synaptotagmin"/>
</dbReference>
<gene>
    <name evidence="18" type="ORF">Q8A67_007668</name>
</gene>
<dbReference type="GO" id="GO:0000149">
    <property type="term" value="F:SNARE binding"/>
    <property type="evidence" value="ECO:0007669"/>
    <property type="project" value="TreeGrafter"/>
</dbReference>
<dbReference type="GO" id="GO:0006906">
    <property type="term" value="P:vesicle fusion"/>
    <property type="evidence" value="ECO:0007669"/>
    <property type="project" value="TreeGrafter"/>
</dbReference>
<evidence type="ECO:0000256" key="15">
    <source>
        <dbReference type="SAM" id="MobiDB-lite"/>
    </source>
</evidence>
<dbReference type="SUPFAM" id="SSF49562">
    <property type="entry name" value="C2 domain (Calcium/lipid-binding domain, CaLB)"/>
    <property type="match status" value="2"/>
</dbReference>
<dbReference type="CDD" id="cd08404">
    <property type="entry name" value="C2B_Synaptotagmin-4"/>
    <property type="match status" value="1"/>
</dbReference>
<sequence length="918" mass="101329">MAEITEIRAAYDMSPVLAGFIGAGVLVVAVIALIFVWTCCQKHYNRTNYKLHGIQSEQSDPLTDPPYRFIHMLKGMSIYPDTLTSSKRIIRVARQARSQTTDGAQSNKGRPVVLVDMDSAAESGLLGEKQMQMRLGESGHEVPKLERELPVHADYCCLDSSSASSSQTSSTTVSSTATPFTPADEPSRGDLSIAIDYNFPKKALVVTILEARGLPAVEGQAGSADPYVKMTILPEKKHRVKTRVLRKTLEPAFDETFTFYGVPYSSLSDLTLHFLVLSFDRFSRDDVIGEAMVPLAGVDPSTGRVHITQQITKRSMQCVSRGELLVSLSYQPVSHRLSVVVLKAKHLPKLDITGLSGNPYVKLNVFYGHKRIAKKKTHVKKCTLNPVFNESFIYDVPAELLPDISIEFLVMDFDRTTKNQALGRLVLGANSPCPSGAAHWQEGNVLKRVAKLPLISSALQQASSVYTGVKGRYALIGFVGGVAELGVRSASTAALKRAAPLFENLEPEIEAVNSFALVGLEQLEKLFPILQQPTDEVVANLKDAFFSRLDDAQSRVNDELDRAVDRWDKLIQLSWRLLAEAQQSAPGQVITAGLDELITQSEAALAYYLPLPPSLRLEWERIVQSYEDEDDDDEEEEPRMWTRIRSLLLCLYLQMYHRLMKLREIVDSVFEMLGAAAEKVGLIRLMAMVESLLQLLLAFYTTQVHRVEELRSLLMAQLTSGIQALKALPPVQQILALPTQVRTIMNDLLELGQILIQLLINTTPLYDLVKQVSDLDAANNPIPDEVPESPSSRASANSLFLKAMDGRPRRRRSLYARSRRGSSSGLPSSPALSPSPTPVPANGRKGSLKLDSQSSGPPEMDTLAVPTTDMIRRRSSATEVLLAPIMQLVTQSQRAFEFLSSGPSSEDQVIPVVETTEH</sequence>
<dbReference type="GO" id="GO:0030659">
    <property type="term" value="C:cytoplasmic vesicle membrane"/>
    <property type="evidence" value="ECO:0007669"/>
    <property type="project" value="UniProtKB-SubCell"/>
</dbReference>
<comment type="similarity">
    <text evidence="4">Belongs to the synaptotagmin family.</text>
</comment>
<keyword evidence="8" id="KW-0479">Metal-binding</keyword>
<comment type="caution">
    <text evidence="18">The sequence shown here is derived from an EMBL/GenBank/DDBJ whole genome shotgun (WGS) entry which is preliminary data.</text>
</comment>
<evidence type="ECO:0000256" key="12">
    <source>
        <dbReference type="ARBA" id="ARBA00023136"/>
    </source>
</evidence>
<keyword evidence="5" id="KW-0597">Phosphoprotein</keyword>
<dbReference type="PANTHER" id="PTHR10024:SF115">
    <property type="entry name" value="SYNAPTOTAGMIN-11"/>
    <property type="match status" value="1"/>
</dbReference>
<dbReference type="SMART" id="SM00239">
    <property type="entry name" value="C2"/>
    <property type="match status" value="2"/>
</dbReference>
<evidence type="ECO:0000256" key="13">
    <source>
        <dbReference type="ARBA" id="ARBA00023329"/>
    </source>
</evidence>
<keyword evidence="12 16" id="KW-0472">Membrane</keyword>
<dbReference type="PROSITE" id="PS50004">
    <property type="entry name" value="C2"/>
    <property type="match status" value="2"/>
</dbReference>
<keyword evidence="7 16" id="KW-0812">Transmembrane</keyword>
<dbReference type="GO" id="GO:0001786">
    <property type="term" value="F:phosphatidylserine binding"/>
    <property type="evidence" value="ECO:0007669"/>
    <property type="project" value="TreeGrafter"/>
</dbReference>
<dbReference type="EMBL" id="JAUYZG010000007">
    <property type="protein sequence ID" value="KAK2902955.1"/>
    <property type="molecule type" value="Genomic_DNA"/>
</dbReference>
<dbReference type="Gene3D" id="2.60.40.150">
    <property type="entry name" value="C2 domain"/>
    <property type="match status" value="2"/>
</dbReference>
<dbReference type="FunFam" id="2.60.40.150:FF:000039">
    <property type="entry name" value="Synaptotagmin 11"/>
    <property type="match status" value="1"/>
</dbReference>
<dbReference type="GO" id="GO:0005544">
    <property type="term" value="F:calcium-dependent phospholipid binding"/>
    <property type="evidence" value="ECO:0007669"/>
    <property type="project" value="TreeGrafter"/>
</dbReference>
<comment type="similarity">
    <text evidence="3">Belongs to the perilipin family.</text>
</comment>
<evidence type="ECO:0000256" key="8">
    <source>
        <dbReference type="ARBA" id="ARBA00022723"/>
    </source>
</evidence>
<evidence type="ECO:0000256" key="14">
    <source>
        <dbReference type="ARBA" id="ARBA00037847"/>
    </source>
</evidence>
<feature type="domain" description="C2" evidence="17">
    <location>
        <begin position="320"/>
        <end position="445"/>
    </location>
</feature>
<dbReference type="Pfam" id="PF03036">
    <property type="entry name" value="Perilipin"/>
    <property type="match status" value="1"/>
</dbReference>
<evidence type="ECO:0000256" key="4">
    <source>
        <dbReference type="ARBA" id="ARBA00006996"/>
    </source>
</evidence>
<feature type="transmembrane region" description="Helical" evidence="16">
    <location>
        <begin position="16"/>
        <end position="37"/>
    </location>
</feature>
<evidence type="ECO:0000256" key="11">
    <source>
        <dbReference type="ARBA" id="ARBA00022989"/>
    </source>
</evidence>
<dbReference type="FunFam" id="2.60.40.150:FF:000051">
    <property type="entry name" value="Synaptotagmin 11"/>
    <property type="match status" value="1"/>
</dbReference>
<dbReference type="GO" id="GO:0070382">
    <property type="term" value="C:exocytic vesicle"/>
    <property type="evidence" value="ECO:0007669"/>
    <property type="project" value="TreeGrafter"/>
</dbReference>
<dbReference type="PRINTS" id="PR00399">
    <property type="entry name" value="SYNAPTOTAGMN"/>
</dbReference>
<reference evidence="18" key="1">
    <citation type="submission" date="2023-08" db="EMBL/GenBank/DDBJ databases">
        <title>Chromosome-level Genome Assembly of mud carp (Cirrhinus molitorella).</title>
        <authorList>
            <person name="Liu H."/>
        </authorList>
    </citation>
    <scope>NUCLEOTIDE SEQUENCE</scope>
    <source>
        <strain evidence="18">Prfri</strain>
        <tissue evidence="18">Muscle</tissue>
    </source>
</reference>
<dbReference type="GO" id="GO:0005886">
    <property type="term" value="C:plasma membrane"/>
    <property type="evidence" value="ECO:0007669"/>
    <property type="project" value="TreeGrafter"/>
</dbReference>
<dbReference type="GO" id="GO:0030276">
    <property type="term" value="F:clathrin binding"/>
    <property type="evidence" value="ECO:0007669"/>
    <property type="project" value="TreeGrafter"/>
</dbReference>
<dbReference type="GO" id="GO:0098793">
    <property type="term" value="C:presynapse"/>
    <property type="evidence" value="ECO:0007669"/>
    <property type="project" value="GOC"/>
</dbReference>
<keyword evidence="13" id="KW-0968">Cytoplasmic vesicle</keyword>
<accession>A0AA88Q7N5</accession>
<evidence type="ECO:0000256" key="2">
    <source>
        <dbReference type="ARBA" id="ARBA00004502"/>
    </source>
</evidence>
<evidence type="ECO:0000259" key="17">
    <source>
        <dbReference type="PROSITE" id="PS50004"/>
    </source>
</evidence>
<keyword evidence="11 16" id="KW-1133">Transmembrane helix</keyword>
<feature type="compositionally biased region" description="Basic residues" evidence="15">
    <location>
        <begin position="808"/>
        <end position="820"/>
    </location>
</feature>
<evidence type="ECO:0000256" key="6">
    <source>
        <dbReference type="ARBA" id="ARBA00022677"/>
    </source>
</evidence>
<evidence type="ECO:0000313" key="18">
    <source>
        <dbReference type="EMBL" id="KAK2902955.1"/>
    </source>
</evidence>
<dbReference type="InterPro" id="IPR000008">
    <property type="entry name" value="C2_dom"/>
</dbReference>
<feature type="compositionally biased region" description="Low complexity" evidence="15">
    <location>
        <begin position="821"/>
        <end position="832"/>
    </location>
</feature>
<protein>
    <recommendedName>
        <fullName evidence="17">C2 domain-containing protein</fullName>
    </recommendedName>
</protein>
<dbReference type="PANTHER" id="PTHR10024">
    <property type="entry name" value="SYNAPTOTAGMIN"/>
    <property type="match status" value="1"/>
</dbReference>
<evidence type="ECO:0000256" key="7">
    <source>
        <dbReference type="ARBA" id="ARBA00022692"/>
    </source>
</evidence>
<dbReference type="GO" id="GO:0005811">
    <property type="term" value="C:lipid droplet"/>
    <property type="evidence" value="ECO:0007669"/>
    <property type="project" value="UniProtKB-SubCell"/>
</dbReference>
<keyword evidence="6" id="KW-0551">Lipid droplet</keyword>
<evidence type="ECO:0000256" key="1">
    <source>
        <dbReference type="ARBA" id="ARBA00004156"/>
    </source>
</evidence>
<dbReference type="Pfam" id="PF00168">
    <property type="entry name" value="C2"/>
    <property type="match status" value="2"/>
</dbReference>
<dbReference type="GO" id="GO:0030424">
    <property type="term" value="C:axon"/>
    <property type="evidence" value="ECO:0007669"/>
    <property type="project" value="TreeGrafter"/>
</dbReference>
<evidence type="ECO:0000256" key="10">
    <source>
        <dbReference type="ARBA" id="ARBA00022837"/>
    </source>
</evidence>